<evidence type="ECO:0000313" key="2">
    <source>
        <dbReference type="Proteomes" id="UP000006620"/>
    </source>
</evidence>
<accession>F8FM27</accession>
<dbReference type="HOGENOM" id="CLU_2220547_0_0_9"/>
<reference evidence="1 2" key="2">
    <citation type="journal article" date="2013" name="Genome Announc.">
        <title>Genome Sequence of Growth-Improving Paenibacillus mucilaginosus Strain KNP414.</title>
        <authorList>
            <person name="Lu J.J."/>
            <person name="Wang J.F."/>
            <person name="Hu X.F."/>
        </authorList>
    </citation>
    <scope>NUCLEOTIDE SEQUENCE [LARGE SCALE GENOMIC DNA]</scope>
    <source>
        <strain evidence="1 2">KNP414</strain>
    </source>
</reference>
<dbReference type="EMBL" id="CP002869">
    <property type="protein sequence ID" value="AEI45653.1"/>
    <property type="molecule type" value="Genomic_DNA"/>
</dbReference>
<sequence>MSKLIYADESCYPPSEARGLSHEEQYWLQFGLQHMEPEGLRGRYLSQLDRLQVAASCDCGEPTCVTVQFAGAGREQASRLVELELQDGRRLLIRHQQGRLAELELI</sequence>
<dbReference type="KEGG" id="pms:KNP414_07143"/>
<name>F8FM27_PAEMK</name>
<evidence type="ECO:0000313" key="1">
    <source>
        <dbReference type="EMBL" id="AEI45653.1"/>
    </source>
</evidence>
<organism evidence="1 2">
    <name type="scientific">Paenibacillus mucilaginosus (strain KNP414)</name>
    <dbReference type="NCBI Taxonomy" id="1036673"/>
    <lineage>
        <taxon>Bacteria</taxon>
        <taxon>Bacillati</taxon>
        <taxon>Bacillota</taxon>
        <taxon>Bacilli</taxon>
        <taxon>Bacillales</taxon>
        <taxon>Paenibacillaceae</taxon>
        <taxon>Paenibacillus</taxon>
    </lineage>
</organism>
<dbReference type="AlphaFoldDB" id="F8FM27"/>
<dbReference type="RefSeq" id="WP_013920794.1">
    <property type="nucleotide sequence ID" value="NC_015690.1"/>
</dbReference>
<dbReference type="Proteomes" id="UP000006620">
    <property type="component" value="Chromosome"/>
</dbReference>
<reference evidence="2" key="1">
    <citation type="submission" date="2011-06" db="EMBL/GenBank/DDBJ databases">
        <title>Complete genome sequence of Paenibacillus mucilaginosus KNP414.</title>
        <authorList>
            <person name="Wang J."/>
            <person name="Hu S."/>
            <person name="Hu X."/>
            <person name="Zhang B."/>
            <person name="Dong D."/>
            <person name="Zhang S."/>
            <person name="Zhao K."/>
            <person name="Wu D."/>
        </authorList>
    </citation>
    <scope>NUCLEOTIDE SEQUENCE [LARGE SCALE GENOMIC DNA]</scope>
    <source>
        <strain evidence="2">KNP414</strain>
    </source>
</reference>
<protein>
    <submittedName>
        <fullName evidence="1">Uncharacterized protein</fullName>
    </submittedName>
</protein>
<dbReference type="PATRIC" id="fig|1036673.3.peg.6661"/>
<gene>
    <name evidence="1" type="ordered locus">KNP414_07143</name>
</gene>
<proteinExistence type="predicted"/>